<organism evidence="1 2">
    <name type="scientific">Puccinia striiformis f. sp. tritici</name>
    <dbReference type="NCBI Taxonomy" id="168172"/>
    <lineage>
        <taxon>Eukaryota</taxon>
        <taxon>Fungi</taxon>
        <taxon>Dikarya</taxon>
        <taxon>Basidiomycota</taxon>
        <taxon>Pucciniomycotina</taxon>
        <taxon>Pucciniomycetes</taxon>
        <taxon>Pucciniales</taxon>
        <taxon>Pucciniaceae</taxon>
        <taxon>Puccinia</taxon>
    </lineage>
</organism>
<sequence length="378" mass="42186">MVSQPRSVRTDESENRMDEGQQKTKPATTAHQPAGIQESDPSVPPELPPKLQSYPSIVSTRDPHTQSNKVLVGFLFSLSNLIFFGGSLAGQLVWVYQKYIFPKLKFRTEILKKLNISTLKSYDKLQENLKKLVESNPKLYQATLAKLSAKTQQILSTISSSPNDQLGGGLEKEGKLKDRIETSEEPSSTVEHKTQDSKNIEVDPNHTPIPSSSSSSSSTSPEPEKEKGIHEDEDRSSDRELFNQPIIDYLEKIAQGLRKRSNHRGQLEKGDLDSEEDSNSSTGTDSSLGGIESLKTSLKAMGNELAEESQLSTRIHQKLSASSHPHRAFGLHNYWNTSLHTTPSAKQVDDDPYFIALMELKNQIRNLKGALLNRKKFY</sequence>
<evidence type="ECO:0000313" key="2">
    <source>
        <dbReference type="Proteomes" id="UP001060170"/>
    </source>
</evidence>
<dbReference type="Proteomes" id="UP001060170">
    <property type="component" value="Chromosome 10"/>
</dbReference>
<accession>A0ACC0E5I1</accession>
<name>A0ACC0E5I1_9BASI</name>
<reference evidence="1 2" key="3">
    <citation type="journal article" date="2022" name="Microbiol. Spectr.">
        <title>Folding features and dynamics of 3D genome architecture in plant fungal pathogens.</title>
        <authorList>
            <person name="Xia C."/>
        </authorList>
    </citation>
    <scope>NUCLEOTIDE SEQUENCE [LARGE SCALE GENOMIC DNA]</scope>
    <source>
        <strain evidence="1 2">93-210</strain>
    </source>
</reference>
<reference evidence="2" key="2">
    <citation type="journal article" date="2018" name="Mol. Plant Microbe Interact.">
        <title>Genome sequence resources for the wheat stripe rust pathogen (Puccinia striiformis f. sp. tritici) and the barley stripe rust pathogen (Puccinia striiformis f. sp. hordei).</title>
        <authorList>
            <person name="Xia C."/>
            <person name="Wang M."/>
            <person name="Yin C."/>
            <person name="Cornejo O.E."/>
            <person name="Hulbert S.H."/>
            <person name="Chen X."/>
        </authorList>
    </citation>
    <scope>NUCLEOTIDE SEQUENCE [LARGE SCALE GENOMIC DNA]</scope>
    <source>
        <strain evidence="2">93-210</strain>
    </source>
</reference>
<evidence type="ECO:0000313" key="1">
    <source>
        <dbReference type="EMBL" id="KAI7945058.1"/>
    </source>
</evidence>
<reference evidence="2" key="1">
    <citation type="journal article" date="2018" name="BMC Genomics">
        <title>Genomic insights into host adaptation between the wheat stripe rust pathogen (Puccinia striiformis f. sp. tritici) and the barley stripe rust pathogen (Puccinia striiformis f. sp. hordei).</title>
        <authorList>
            <person name="Xia C."/>
            <person name="Wang M."/>
            <person name="Yin C."/>
            <person name="Cornejo O.E."/>
            <person name="Hulbert S.H."/>
            <person name="Chen X."/>
        </authorList>
    </citation>
    <scope>NUCLEOTIDE SEQUENCE [LARGE SCALE GENOMIC DNA]</scope>
    <source>
        <strain evidence="2">93-210</strain>
    </source>
</reference>
<comment type="caution">
    <text evidence="1">The sequence shown here is derived from an EMBL/GenBank/DDBJ whole genome shotgun (WGS) entry which is preliminary data.</text>
</comment>
<proteinExistence type="predicted"/>
<keyword evidence="2" id="KW-1185">Reference proteome</keyword>
<protein>
    <submittedName>
        <fullName evidence="1">Uncharacterized protein</fullName>
    </submittedName>
</protein>
<gene>
    <name evidence="1" type="ORF">MJO28_010753</name>
</gene>
<dbReference type="EMBL" id="CM045874">
    <property type="protein sequence ID" value="KAI7945058.1"/>
    <property type="molecule type" value="Genomic_DNA"/>
</dbReference>